<protein>
    <recommendedName>
        <fullName evidence="1">KTSC domain-containing protein</fullName>
    </recommendedName>
</protein>
<dbReference type="EMBL" id="CP002738">
    <property type="protein sequence ID" value="AEG00801.1"/>
    <property type="molecule type" value="Genomic_DNA"/>
</dbReference>
<reference evidence="3" key="3">
    <citation type="submission" date="2011-05" db="EMBL/GenBank/DDBJ databases">
        <title>Complete sequence of Methylomonas methanica MC09.</title>
        <authorList>
            <consortium name="US DOE Joint Genome Institute"/>
            <person name="Lucas S."/>
            <person name="Han J."/>
            <person name="Lapidus A."/>
            <person name="Cheng J.-F."/>
            <person name="Goodwin L."/>
            <person name="Pitluck S."/>
            <person name="Peters L."/>
            <person name="Mikhailova N."/>
            <person name="Teshima H."/>
            <person name="Han C."/>
            <person name="Tapia R."/>
            <person name="Land M."/>
            <person name="Hauser L."/>
            <person name="Kyrpides N."/>
            <person name="Ivanova N."/>
            <person name="Pagani I."/>
            <person name="Stein L."/>
            <person name="Woyke T."/>
        </authorList>
    </citation>
    <scope>NUCLEOTIDE SEQUENCE [LARGE SCALE GENOMIC DNA]</scope>
    <source>
        <strain evidence="3">MC09</strain>
    </source>
</reference>
<feature type="domain" description="KTSC" evidence="1">
    <location>
        <begin position="7"/>
        <end position="64"/>
    </location>
</feature>
<gene>
    <name evidence="2" type="ordered locus">Metme_2401</name>
</gene>
<dbReference type="Proteomes" id="UP000008888">
    <property type="component" value="Chromosome"/>
</dbReference>
<keyword evidence="3" id="KW-1185">Reference proteome</keyword>
<accession>F9ZVZ7</accession>
<reference key="2">
    <citation type="submission" date="2011-05" db="EMBL/GenBank/DDBJ databases">
        <title>Complete genome sequence of the aerobic marine methanotroph Methylomonas methanica MC09.</title>
        <authorList>
            <person name="Boden R."/>
            <person name="Cunliffe M."/>
            <person name="Scanlan J."/>
            <person name="Moussard H."/>
            <person name="Kits K.D."/>
            <person name="Klotz M."/>
            <person name="Jetten M."/>
            <person name="Vuilleumier S."/>
            <person name="Han J."/>
            <person name="Peters L."/>
            <person name="Mikhailova N."/>
            <person name="Teshima H."/>
            <person name="Tapia R."/>
            <person name="Kyrpides N."/>
            <person name="Ivanova N."/>
            <person name="Pagani I."/>
            <person name="Cheng J.-F."/>
            <person name="Goodwin L."/>
            <person name="Han C."/>
            <person name="Hauser L."/>
            <person name="Land M."/>
            <person name="Lapidus A."/>
            <person name="Lucas S."/>
            <person name="Pitluck S."/>
            <person name="Woyke T."/>
            <person name="Stein L.Y."/>
            <person name="Murrell C."/>
        </authorList>
    </citation>
    <scope>NUCLEOTIDE SEQUENCE</scope>
    <source>
        <strain>MC09</strain>
    </source>
</reference>
<sequence length="66" mass="7866">MKILPVKSGMIDIVGYDENTHKMRVSFRHDKPQEFCHVPEQTFKAFINARSKNRFFKRHIQNAFPC</sequence>
<reference evidence="2 3" key="1">
    <citation type="journal article" date="2011" name="J. Bacteriol.">
        <title>Complete Genome Sequence of the Aerobic Marine Methanotroph Methylomonas methanica MC09.</title>
        <authorList>
            <person name="Boden R."/>
            <person name="Cunliffe M."/>
            <person name="Scanlan J."/>
            <person name="Moussard H."/>
            <person name="Kits K.D."/>
            <person name="Klotz M.G."/>
            <person name="Jetten M.S."/>
            <person name="Vuilleumier S."/>
            <person name="Han J."/>
            <person name="Peters L."/>
            <person name="Mikhailova N."/>
            <person name="Teshima H."/>
            <person name="Tapia R."/>
            <person name="Kyrpides N."/>
            <person name="Ivanova N."/>
            <person name="Pagani I."/>
            <person name="Cheng J.F."/>
            <person name="Goodwin L."/>
            <person name="Han C."/>
            <person name="Hauser L."/>
            <person name="Land M.L."/>
            <person name="Lapidus A."/>
            <person name="Lucas S."/>
            <person name="Pitluck S."/>
            <person name="Woyke T."/>
            <person name="Stein L."/>
            <person name="Murrell J.C."/>
        </authorList>
    </citation>
    <scope>NUCLEOTIDE SEQUENCE [LARGE SCALE GENOMIC DNA]</scope>
    <source>
        <strain evidence="2 3">MC09</strain>
    </source>
</reference>
<dbReference type="RefSeq" id="WP_013819041.1">
    <property type="nucleotide sequence ID" value="NC_015572.1"/>
</dbReference>
<dbReference type="AlphaFoldDB" id="F9ZVZ7"/>
<evidence type="ECO:0000313" key="3">
    <source>
        <dbReference type="Proteomes" id="UP000008888"/>
    </source>
</evidence>
<dbReference type="HOGENOM" id="CLU_174765_2_1_6"/>
<dbReference type="STRING" id="857087.Metme_2401"/>
<organism evidence="2 3">
    <name type="scientific">Methylomonas methanica (strain DSM 25384 / MC09)</name>
    <dbReference type="NCBI Taxonomy" id="857087"/>
    <lineage>
        <taxon>Bacteria</taxon>
        <taxon>Pseudomonadati</taxon>
        <taxon>Pseudomonadota</taxon>
        <taxon>Gammaproteobacteria</taxon>
        <taxon>Methylococcales</taxon>
        <taxon>Methylococcaceae</taxon>
        <taxon>Methylomonas</taxon>
    </lineage>
</organism>
<dbReference type="KEGG" id="mmt:Metme_2401"/>
<evidence type="ECO:0000313" key="2">
    <source>
        <dbReference type="EMBL" id="AEG00801.1"/>
    </source>
</evidence>
<name>F9ZVZ7_METMM</name>
<dbReference type="OrthoDB" id="8612029at2"/>
<proteinExistence type="predicted"/>
<evidence type="ECO:0000259" key="1">
    <source>
        <dbReference type="Pfam" id="PF13619"/>
    </source>
</evidence>
<dbReference type="Pfam" id="PF13619">
    <property type="entry name" value="KTSC"/>
    <property type="match status" value="1"/>
</dbReference>
<dbReference type="InterPro" id="IPR025309">
    <property type="entry name" value="KTSC_dom"/>
</dbReference>